<dbReference type="GO" id="GO:0000981">
    <property type="term" value="F:DNA-binding transcription factor activity, RNA polymerase II-specific"/>
    <property type="evidence" value="ECO:0007669"/>
    <property type="project" value="TreeGrafter"/>
</dbReference>
<dbReference type="PROSITE" id="PS50157">
    <property type="entry name" value="ZINC_FINGER_C2H2_2"/>
    <property type="match status" value="8"/>
</dbReference>
<keyword evidence="4" id="KW-0677">Repeat</keyword>
<dbReference type="FunFam" id="3.30.160.60:FF:000097">
    <property type="entry name" value="Zinc finger protein"/>
    <property type="match status" value="1"/>
</dbReference>
<comment type="subcellular location">
    <subcellularLocation>
        <location evidence="2">Nucleus</location>
    </subcellularLocation>
</comment>
<evidence type="ECO:0000256" key="12">
    <source>
        <dbReference type="PROSITE-ProRule" id="PRU00042"/>
    </source>
</evidence>
<dbReference type="PANTHER" id="PTHR24388">
    <property type="entry name" value="ZINC FINGER PROTEIN"/>
    <property type="match status" value="1"/>
</dbReference>
<evidence type="ECO:0000256" key="6">
    <source>
        <dbReference type="ARBA" id="ARBA00022833"/>
    </source>
</evidence>
<feature type="domain" description="C2H2-type" evidence="13">
    <location>
        <begin position="83"/>
        <end position="110"/>
    </location>
</feature>
<keyword evidence="8" id="KW-0238">DNA-binding</keyword>
<feature type="domain" description="C2H2-type" evidence="13">
    <location>
        <begin position="181"/>
        <end position="208"/>
    </location>
</feature>
<keyword evidence="3" id="KW-0479">Metal-binding</keyword>
<reference evidence="15" key="1">
    <citation type="submission" date="2025-08" db="UniProtKB">
        <authorList>
            <consortium name="RefSeq"/>
        </authorList>
    </citation>
    <scope>IDENTIFICATION</scope>
</reference>
<evidence type="ECO:0000256" key="11">
    <source>
        <dbReference type="ARBA" id="ARBA00037948"/>
    </source>
</evidence>
<dbReference type="FunFam" id="3.30.160.60:FF:000100">
    <property type="entry name" value="Zinc finger 45-like"/>
    <property type="match status" value="2"/>
</dbReference>
<keyword evidence="9" id="KW-0804">Transcription</keyword>
<feature type="domain" description="C2H2-type" evidence="13">
    <location>
        <begin position="416"/>
        <end position="443"/>
    </location>
</feature>
<dbReference type="PANTHER" id="PTHR24388:SF53">
    <property type="entry name" value="CHORION TRANSCRIPTION FACTOR CF2-RELATED"/>
    <property type="match status" value="1"/>
</dbReference>
<dbReference type="RefSeq" id="XP_026688637.1">
    <property type="nucleotide sequence ID" value="XM_026832836.1"/>
</dbReference>
<comment type="similarity">
    <text evidence="11">Belongs to the snail C2H2-type zinc-finger protein family.</text>
</comment>
<dbReference type="GO" id="GO:0000978">
    <property type="term" value="F:RNA polymerase II cis-regulatory region sequence-specific DNA binding"/>
    <property type="evidence" value="ECO:0007669"/>
    <property type="project" value="TreeGrafter"/>
</dbReference>
<dbReference type="FunFam" id="3.30.160.60:FF:001732">
    <property type="entry name" value="Zgc:162936"/>
    <property type="match status" value="1"/>
</dbReference>
<dbReference type="Gene3D" id="3.30.160.60">
    <property type="entry name" value="Classic Zinc Finger"/>
    <property type="match status" value="8"/>
</dbReference>
<keyword evidence="5 12" id="KW-0863">Zinc-finger</keyword>
<dbReference type="GO" id="GO:0008270">
    <property type="term" value="F:zinc ion binding"/>
    <property type="evidence" value="ECO:0007669"/>
    <property type="project" value="UniProtKB-KW"/>
</dbReference>
<dbReference type="STRING" id="121845.A0A3Q0JJU5"/>
<evidence type="ECO:0000256" key="5">
    <source>
        <dbReference type="ARBA" id="ARBA00022771"/>
    </source>
</evidence>
<dbReference type="Pfam" id="PF00096">
    <property type="entry name" value="zf-C2H2"/>
    <property type="match status" value="2"/>
</dbReference>
<evidence type="ECO:0000256" key="3">
    <source>
        <dbReference type="ARBA" id="ARBA00022723"/>
    </source>
</evidence>
<keyword evidence="14" id="KW-1185">Reference proteome</keyword>
<comment type="function">
    <text evidence="1">May be involved in transcriptional regulation.</text>
</comment>
<dbReference type="InterPro" id="IPR013087">
    <property type="entry name" value="Znf_C2H2_type"/>
</dbReference>
<keyword evidence="7" id="KW-0805">Transcription regulation</keyword>
<dbReference type="GeneID" id="113473065"/>
<evidence type="ECO:0000256" key="7">
    <source>
        <dbReference type="ARBA" id="ARBA00023015"/>
    </source>
</evidence>
<protein>
    <submittedName>
        <fullName evidence="15">Zinc finger protein 501-like</fullName>
    </submittedName>
</protein>
<dbReference type="InterPro" id="IPR050527">
    <property type="entry name" value="Snail/Krueppel_Znf"/>
</dbReference>
<evidence type="ECO:0000313" key="15">
    <source>
        <dbReference type="RefSeq" id="XP_026688637.1"/>
    </source>
</evidence>
<gene>
    <name evidence="15" type="primary">LOC113473065</name>
</gene>
<accession>A0A3Q0JJU5</accession>
<feature type="domain" description="C2H2-type" evidence="13">
    <location>
        <begin position="209"/>
        <end position="232"/>
    </location>
</feature>
<keyword evidence="6" id="KW-0862">Zinc</keyword>
<dbReference type="GO" id="GO:0005694">
    <property type="term" value="C:chromosome"/>
    <property type="evidence" value="ECO:0007669"/>
    <property type="project" value="UniProtKB-ARBA"/>
</dbReference>
<dbReference type="AlphaFoldDB" id="A0A3Q0JJU5"/>
<evidence type="ECO:0000256" key="9">
    <source>
        <dbReference type="ARBA" id="ARBA00023163"/>
    </source>
</evidence>
<evidence type="ECO:0000259" key="13">
    <source>
        <dbReference type="PROSITE" id="PS50157"/>
    </source>
</evidence>
<sequence length="472" mass="55061">MKNHLRRHTGEKPYKCQYCSQSYRQIGVLKRHLKLIHHNDTFNISGVLTCQYCQQLLPPCTNSLLKHAKSCNFVKRPDKNYKFVCSMCEYYTSLSQVMANHLRRHTGEKPFECSYCSKKFSQLATLNTHVKLKHESHHFYYISDSISCQYCQETLPSDSSVLLVHAKLCESVERPDKMYRYVCLICAYAAYDSHRMRRHLRIHTGEKPFKCSYCSDVFRQAESLKRHTDVKHLSVCGFTRSSRLHALASFRNLYSNKITFPCLSDTFCRHCNQLLPSSEDDLLLHSKTCASAYRPDKRYNYVCCMCDYKSYKSSHMKEHTRGHTGEKPYSCSHCGYQTGRSQDLKKHILIKHRDSFGACSLLLITLRGAFAVSFPSGVSDLLCQHCNEKVLRCARTLLLHTKTCESVPRPDKSHTYVCLTCKYFTYQCHRMKNHLRRHTGEKPFTCPYCCFNFSQLQNLRRHLLNKHPSVYS</sequence>
<evidence type="ECO:0000256" key="4">
    <source>
        <dbReference type="ARBA" id="ARBA00022737"/>
    </source>
</evidence>
<dbReference type="GO" id="GO:0005634">
    <property type="term" value="C:nucleus"/>
    <property type="evidence" value="ECO:0007669"/>
    <property type="project" value="UniProtKB-SubCell"/>
</dbReference>
<evidence type="ECO:0000256" key="2">
    <source>
        <dbReference type="ARBA" id="ARBA00004123"/>
    </source>
</evidence>
<dbReference type="GO" id="GO:0045893">
    <property type="term" value="P:positive regulation of DNA-templated transcription"/>
    <property type="evidence" value="ECO:0007669"/>
    <property type="project" value="UniProtKB-ARBA"/>
</dbReference>
<evidence type="ECO:0000256" key="1">
    <source>
        <dbReference type="ARBA" id="ARBA00003767"/>
    </source>
</evidence>
<dbReference type="InterPro" id="IPR036236">
    <property type="entry name" value="Znf_C2H2_sf"/>
</dbReference>
<feature type="domain" description="C2H2-type" evidence="13">
    <location>
        <begin position="301"/>
        <end position="328"/>
    </location>
</feature>
<dbReference type="GO" id="GO:0048598">
    <property type="term" value="P:embryonic morphogenesis"/>
    <property type="evidence" value="ECO:0007669"/>
    <property type="project" value="UniProtKB-ARBA"/>
</dbReference>
<name>A0A3Q0JJU5_DIACI</name>
<dbReference type="KEGG" id="dci:113473065"/>
<feature type="domain" description="C2H2-type" evidence="13">
    <location>
        <begin position="329"/>
        <end position="352"/>
    </location>
</feature>
<dbReference type="PROSITE" id="PS00028">
    <property type="entry name" value="ZINC_FINGER_C2H2_1"/>
    <property type="match status" value="4"/>
</dbReference>
<dbReference type="SUPFAM" id="SSF57667">
    <property type="entry name" value="beta-beta-alpha zinc fingers"/>
    <property type="match status" value="5"/>
</dbReference>
<dbReference type="FunFam" id="3.30.160.60:FF:000624">
    <property type="entry name" value="zinc finger protein 697"/>
    <property type="match status" value="1"/>
</dbReference>
<feature type="domain" description="C2H2-type" evidence="13">
    <location>
        <begin position="111"/>
        <end position="139"/>
    </location>
</feature>
<dbReference type="Proteomes" id="UP000079169">
    <property type="component" value="Unplaced"/>
</dbReference>
<evidence type="ECO:0000256" key="10">
    <source>
        <dbReference type="ARBA" id="ARBA00023242"/>
    </source>
</evidence>
<evidence type="ECO:0000256" key="8">
    <source>
        <dbReference type="ARBA" id="ARBA00023125"/>
    </source>
</evidence>
<dbReference type="PaxDb" id="121845-A0A3Q0JJU5"/>
<keyword evidence="10" id="KW-0539">Nucleus</keyword>
<organism evidence="14 15">
    <name type="scientific">Diaphorina citri</name>
    <name type="common">Asian citrus psyllid</name>
    <dbReference type="NCBI Taxonomy" id="121845"/>
    <lineage>
        <taxon>Eukaryota</taxon>
        <taxon>Metazoa</taxon>
        <taxon>Ecdysozoa</taxon>
        <taxon>Arthropoda</taxon>
        <taxon>Hexapoda</taxon>
        <taxon>Insecta</taxon>
        <taxon>Pterygota</taxon>
        <taxon>Neoptera</taxon>
        <taxon>Paraneoptera</taxon>
        <taxon>Hemiptera</taxon>
        <taxon>Sternorrhyncha</taxon>
        <taxon>Psylloidea</taxon>
        <taxon>Psyllidae</taxon>
        <taxon>Diaphorininae</taxon>
        <taxon>Diaphorina</taxon>
    </lineage>
</organism>
<dbReference type="SMART" id="SM00355">
    <property type="entry name" value="ZnF_C2H2"/>
    <property type="match status" value="9"/>
</dbReference>
<feature type="domain" description="C2H2-type" evidence="13">
    <location>
        <begin position="14"/>
        <end position="42"/>
    </location>
</feature>
<evidence type="ECO:0000313" key="14">
    <source>
        <dbReference type="Proteomes" id="UP000079169"/>
    </source>
</evidence>
<proteinExistence type="inferred from homology"/>